<name>A0AC61S2N3_9FIRM</name>
<organism evidence="1 2">
    <name type="scientific">Petralouisia muris</name>
    <dbReference type="NCBI Taxonomy" id="3032872"/>
    <lineage>
        <taxon>Bacteria</taxon>
        <taxon>Bacillati</taxon>
        <taxon>Bacillota</taxon>
        <taxon>Clostridia</taxon>
        <taxon>Lachnospirales</taxon>
        <taxon>Lachnospiraceae</taxon>
        <taxon>Petralouisia</taxon>
    </lineage>
</organism>
<proteinExistence type="predicted"/>
<comment type="caution">
    <text evidence="1">The sequence shown here is derived from an EMBL/GenBank/DDBJ whole genome shotgun (WGS) entry which is preliminary data.</text>
</comment>
<reference evidence="1" key="1">
    <citation type="submission" date="2019-04" db="EMBL/GenBank/DDBJ databases">
        <title>Microbes associate with the intestines of laboratory mice.</title>
        <authorList>
            <person name="Navarre W."/>
            <person name="Wong E."/>
            <person name="Huang K."/>
            <person name="Tropini C."/>
            <person name="Ng K."/>
            <person name="Yu B."/>
        </authorList>
    </citation>
    <scope>NUCLEOTIDE SEQUENCE</scope>
    <source>
        <strain evidence="1">NM01_1-7b</strain>
    </source>
</reference>
<protein>
    <submittedName>
        <fullName evidence="1">MFS transporter</fullName>
    </submittedName>
</protein>
<gene>
    <name evidence="1" type="ORF">E5329_00995</name>
</gene>
<evidence type="ECO:0000313" key="2">
    <source>
        <dbReference type="Proteomes" id="UP000304953"/>
    </source>
</evidence>
<sequence length="426" mass="46006">MAKTKNSAKIVTLILMMLSLNTIYVLPYLMYTYYTPLQEAMRLVGQDAAYGKLLNIYGIANVILYLPGGWIADKFDAKKLLIISMIGTGALGLWEATWPSYTMLMVIHVAWAFTTVLTYWSASIKCINLIAGSDEQGSMFGTLEAGRGIVGIVLTSFFVAIFTRFSADSAKAMSYVVVSCSIVMILVGVAMIFLMPKTSSDGSTNEGLVDSIKAMLFAFKLPITYLLAGMICGACVAQAGISYLAPYLANVCGMDQNMTVIFANYNRTVCTLIGAGVSAIAAKKMGRSSKFMIYAGVGSIVSYLALILIPGSAAMMYPIMIIMIFSTLCYPVFRALYYAVIDEIGTSKNQVGSVIGIASLIGFLPDTFYTSLCGAQIEADPVGGYRFVFITCMAAMALGLVCAIISDRLVLKFRKTPEYLDSLKEG</sequence>
<dbReference type="EMBL" id="SRYA01000001">
    <property type="protein sequence ID" value="TGY98381.1"/>
    <property type="molecule type" value="Genomic_DNA"/>
</dbReference>
<dbReference type="Proteomes" id="UP000304953">
    <property type="component" value="Unassembled WGS sequence"/>
</dbReference>
<accession>A0AC61S2N3</accession>
<evidence type="ECO:0000313" key="1">
    <source>
        <dbReference type="EMBL" id="TGY98381.1"/>
    </source>
</evidence>
<keyword evidence="2" id="KW-1185">Reference proteome</keyword>